<evidence type="ECO:0000313" key="3">
    <source>
        <dbReference type="Proteomes" id="UP001549921"/>
    </source>
</evidence>
<accession>A0ABD0SUK4</accession>
<feature type="coiled-coil region" evidence="1">
    <location>
        <begin position="2"/>
        <end position="29"/>
    </location>
</feature>
<feature type="non-terminal residue" evidence="2">
    <location>
        <position position="1"/>
    </location>
</feature>
<reference evidence="2 3" key="1">
    <citation type="submission" date="2024-06" db="EMBL/GenBank/DDBJ databases">
        <title>A chromosome-level genome assembly of beet webworm, Loxostege sticticalis.</title>
        <authorList>
            <person name="Zhang Y."/>
        </authorList>
    </citation>
    <scope>NUCLEOTIDE SEQUENCE [LARGE SCALE GENOMIC DNA]</scope>
    <source>
        <strain evidence="2">AQ028</strain>
        <tissue evidence="2">Male pupae</tissue>
    </source>
</reference>
<comment type="caution">
    <text evidence="2">The sequence shown here is derived from an EMBL/GenBank/DDBJ whole genome shotgun (WGS) entry which is preliminary data.</text>
</comment>
<evidence type="ECO:0000313" key="2">
    <source>
        <dbReference type="EMBL" id="KAL0829428.1"/>
    </source>
</evidence>
<organism evidence="2 3">
    <name type="scientific">Loxostege sticticalis</name>
    <name type="common">Beet webworm moth</name>
    <dbReference type="NCBI Taxonomy" id="481309"/>
    <lineage>
        <taxon>Eukaryota</taxon>
        <taxon>Metazoa</taxon>
        <taxon>Ecdysozoa</taxon>
        <taxon>Arthropoda</taxon>
        <taxon>Hexapoda</taxon>
        <taxon>Insecta</taxon>
        <taxon>Pterygota</taxon>
        <taxon>Neoptera</taxon>
        <taxon>Endopterygota</taxon>
        <taxon>Lepidoptera</taxon>
        <taxon>Glossata</taxon>
        <taxon>Ditrysia</taxon>
        <taxon>Pyraloidea</taxon>
        <taxon>Crambidae</taxon>
        <taxon>Pyraustinae</taxon>
        <taxon>Loxostege</taxon>
    </lineage>
</organism>
<feature type="non-terminal residue" evidence="2">
    <location>
        <position position="129"/>
    </location>
</feature>
<dbReference type="Proteomes" id="UP001549921">
    <property type="component" value="Unassembled WGS sequence"/>
</dbReference>
<proteinExistence type="predicted"/>
<dbReference type="AlphaFoldDB" id="A0ABD0SUK4"/>
<protein>
    <submittedName>
        <fullName evidence="2">Uncharacterized protein</fullName>
    </submittedName>
</protein>
<evidence type="ECO:0000256" key="1">
    <source>
        <dbReference type="SAM" id="Coils"/>
    </source>
</evidence>
<name>A0ABD0SUK4_LOXSC</name>
<gene>
    <name evidence="2" type="ORF">ABMA28_004200</name>
</gene>
<sequence length="129" mass="14539">DMEAAAQQISELQREVEALATLIESSSATLHQPTTIIQNRTRASRSQACYLKFQECWFHYKFGSQARRCLKPCDFKSRYKDRPQPASILRNCNTTSDANPPQMLQAKTRRRVHFAVPLIARPGTVSGGG</sequence>
<keyword evidence="1" id="KW-0175">Coiled coil</keyword>
<dbReference type="EMBL" id="JBEDNZ010000015">
    <property type="protein sequence ID" value="KAL0829428.1"/>
    <property type="molecule type" value="Genomic_DNA"/>
</dbReference>